<dbReference type="EMBL" id="AP014648">
    <property type="protein sequence ID" value="BAQ18262.1"/>
    <property type="molecule type" value="Genomic_DNA"/>
</dbReference>
<name>A0A0A8K6X1_9HYPH</name>
<dbReference type="HOGENOM" id="CLU_077638_0_0_5"/>
<protein>
    <recommendedName>
        <fullName evidence="5">DUF1134 domain-containing protein</fullName>
    </recommendedName>
</protein>
<dbReference type="AlphaFoldDB" id="A0A0A8K6X1"/>
<feature type="signal peptide" evidence="2">
    <location>
        <begin position="1"/>
        <end position="21"/>
    </location>
</feature>
<dbReference type="RefSeq" id="WP_052464564.1">
    <property type="nucleotide sequence ID" value="NZ_AP014648.1"/>
</dbReference>
<dbReference type="Proteomes" id="UP000031643">
    <property type="component" value="Chromosome"/>
</dbReference>
<proteinExistence type="predicted"/>
<accession>A0A0A8K6X1</accession>
<organism evidence="3 4">
    <name type="scientific">Methyloceanibacter caenitepidi</name>
    <dbReference type="NCBI Taxonomy" id="1384459"/>
    <lineage>
        <taxon>Bacteria</taxon>
        <taxon>Pseudomonadati</taxon>
        <taxon>Pseudomonadota</taxon>
        <taxon>Alphaproteobacteria</taxon>
        <taxon>Hyphomicrobiales</taxon>
        <taxon>Hyphomicrobiaceae</taxon>
        <taxon>Methyloceanibacter</taxon>
    </lineage>
</organism>
<evidence type="ECO:0000313" key="3">
    <source>
        <dbReference type="EMBL" id="BAQ18262.1"/>
    </source>
</evidence>
<dbReference type="STRING" id="1384459.GL4_2829"/>
<dbReference type="KEGG" id="mcg:GL4_2829"/>
<dbReference type="InterPro" id="IPR008325">
    <property type="entry name" value="EipA-like"/>
</dbReference>
<sequence length="266" mass="27844">MRITSIAIAAFSAILAISVLAPESLAQNAAYGASAGSMPVPNAPVNSTYQPTKSYVPEPVSNNAAAPAVGGYDPNAAPPNYQQQPNQSGQTYVAASGYASERLDGADGFSAEEIKGAGHRFFGKVSSGFASAVEYTFQKSGRPNGYIIGEEAGGAFVAGLRYGEGTLHTPDGGQYRVFWQGPSVGYDFGAEGSKTMVLVYNLNNPNQIYNRFAGIDGSAYLVGGVGVTYLARDDVVVAPIRSGVGLRLGANVGYLKYTRQPTWNPF</sequence>
<feature type="compositionally biased region" description="Low complexity" evidence="1">
    <location>
        <begin position="74"/>
        <end position="87"/>
    </location>
</feature>
<evidence type="ECO:0000256" key="2">
    <source>
        <dbReference type="SAM" id="SignalP"/>
    </source>
</evidence>
<dbReference type="Pfam" id="PF06577">
    <property type="entry name" value="EipA"/>
    <property type="match status" value="1"/>
</dbReference>
<gene>
    <name evidence="3" type="ORF">GL4_2829</name>
</gene>
<evidence type="ECO:0000256" key="1">
    <source>
        <dbReference type="SAM" id="MobiDB-lite"/>
    </source>
</evidence>
<feature type="region of interest" description="Disordered" evidence="1">
    <location>
        <begin position="66"/>
        <end position="90"/>
    </location>
</feature>
<reference evidence="3 4" key="1">
    <citation type="submission" date="2014-09" db="EMBL/GenBank/DDBJ databases">
        <title>Genome sequencing of Methyloceanibacter caenitepidi Gela4.</title>
        <authorList>
            <person name="Takeuchi M."/>
            <person name="Susumu S."/>
            <person name="Kamagata Y."/>
            <person name="Oshima K."/>
            <person name="Hattori M."/>
            <person name="Iwasaki W."/>
        </authorList>
    </citation>
    <scope>NUCLEOTIDE SEQUENCE [LARGE SCALE GENOMIC DNA]</scope>
    <source>
        <strain evidence="3 4">Gela4</strain>
    </source>
</reference>
<evidence type="ECO:0008006" key="5">
    <source>
        <dbReference type="Google" id="ProtNLM"/>
    </source>
</evidence>
<evidence type="ECO:0000313" key="4">
    <source>
        <dbReference type="Proteomes" id="UP000031643"/>
    </source>
</evidence>
<keyword evidence="2" id="KW-0732">Signal</keyword>
<keyword evidence="4" id="KW-1185">Reference proteome</keyword>
<feature type="chain" id="PRO_5002054569" description="DUF1134 domain-containing protein" evidence="2">
    <location>
        <begin position="22"/>
        <end position="266"/>
    </location>
</feature>